<dbReference type="InterPro" id="IPR005323">
    <property type="entry name" value="CBM41_pullulanase"/>
</dbReference>
<evidence type="ECO:0000256" key="4">
    <source>
        <dbReference type="ARBA" id="ARBA00023295"/>
    </source>
</evidence>
<evidence type="ECO:0000259" key="6">
    <source>
        <dbReference type="Pfam" id="PF02922"/>
    </source>
</evidence>
<evidence type="ECO:0000313" key="10">
    <source>
        <dbReference type="EMBL" id="OAE19858.1"/>
    </source>
</evidence>
<name>A0A176VFY2_MARPO</name>
<dbReference type="InterPro" id="IPR013780">
    <property type="entry name" value="Glyco_hydro_b"/>
</dbReference>
<organism evidence="10 11">
    <name type="scientific">Marchantia polymorpha subsp. ruderalis</name>
    <dbReference type="NCBI Taxonomy" id="1480154"/>
    <lineage>
        <taxon>Eukaryota</taxon>
        <taxon>Viridiplantae</taxon>
        <taxon>Streptophyta</taxon>
        <taxon>Embryophyta</taxon>
        <taxon>Marchantiophyta</taxon>
        <taxon>Marchantiopsida</taxon>
        <taxon>Marchantiidae</taxon>
        <taxon>Marchantiales</taxon>
        <taxon>Marchantiaceae</taxon>
        <taxon>Marchantia</taxon>
    </lineage>
</organism>
<dbReference type="GO" id="GO:0030246">
    <property type="term" value="F:carbohydrate binding"/>
    <property type="evidence" value="ECO:0007669"/>
    <property type="project" value="InterPro"/>
</dbReference>
<evidence type="ECO:0000256" key="1">
    <source>
        <dbReference type="ARBA" id="ARBA00008061"/>
    </source>
</evidence>
<feature type="domain" description="Alpha-1,6-glucosidases pullulanase-type C-terminal" evidence="8">
    <location>
        <begin position="1122"/>
        <end position="1291"/>
    </location>
</feature>
<evidence type="ECO:0000259" key="8">
    <source>
        <dbReference type="Pfam" id="PF11852"/>
    </source>
</evidence>
<feature type="compositionally biased region" description="Gly residues" evidence="5">
    <location>
        <begin position="75"/>
        <end position="85"/>
    </location>
</feature>
<dbReference type="SUPFAM" id="SSF51445">
    <property type="entry name" value="(Trans)glycosidases"/>
    <property type="match status" value="1"/>
</dbReference>
<reference evidence="10" key="1">
    <citation type="submission" date="2016-03" db="EMBL/GenBank/DDBJ databases">
        <title>Mechanisms controlling the formation of the plant cell surface in tip-growing cells are functionally conserved among land plants.</title>
        <authorList>
            <person name="Honkanen S."/>
            <person name="Jones V.A."/>
            <person name="Morieri G."/>
            <person name="Champion C."/>
            <person name="Hetherington A.J."/>
            <person name="Kelly S."/>
            <person name="Saint-Marcoux D."/>
            <person name="Proust H."/>
            <person name="Prescott H."/>
            <person name="Dolan L."/>
        </authorList>
    </citation>
    <scope>NUCLEOTIDE SEQUENCE [LARGE SCALE GENOMIC DNA]</scope>
    <source>
        <tissue evidence="10">Whole gametophyte</tissue>
    </source>
</reference>
<dbReference type="GO" id="GO:0005975">
    <property type="term" value="P:carbohydrate metabolic process"/>
    <property type="evidence" value="ECO:0007669"/>
    <property type="project" value="InterPro"/>
</dbReference>
<dbReference type="Gene3D" id="2.60.40.1180">
    <property type="entry name" value="Golgi alpha-mannosidase II"/>
    <property type="match status" value="1"/>
</dbReference>
<dbReference type="InterPro" id="IPR004193">
    <property type="entry name" value="Glyco_hydro_13_N"/>
</dbReference>
<dbReference type="InterPro" id="IPR024561">
    <property type="entry name" value="Pullul_strch_C"/>
</dbReference>
<dbReference type="CDD" id="cd11341">
    <property type="entry name" value="AmyAc_Pullulanase_LD-like"/>
    <property type="match status" value="1"/>
</dbReference>
<dbReference type="PANTHER" id="PTHR43002">
    <property type="entry name" value="GLYCOGEN DEBRANCHING ENZYME"/>
    <property type="match status" value="1"/>
</dbReference>
<dbReference type="CDD" id="cd02860">
    <property type="entry name" value="E_set_Pullulanase"/>
    <property type="match status" value="1"/>
</dbReference>
<dbReference type="GO" id="GO:0051060">
    <property type="term" value="F:pullulanase activity"/>
    <property type="evidence" value="ECO:0007669"/>
    <property type="project" value="InterPro"/>
</dbReference>
<dbReference type="Pfam" id="PF02922">
    <property type="entry name" value="CBM_48"/>
    <property type="match status" value="1"/>
</dbReference>
<feature type="domain" description="Pullulanase N2" evidence="9">
    <location>
        <begin position="363"/>
        <end position="473"/>
    </location>
</feature>
<dbReference type="Gene3D" id="2.60.40.1110">
    <property type="match status" value="1"/>
</dbReference>
<feature type="compositionally biased region" description="Polar residues" evidence="5">
    <location>
        <begin position="190"/>
        <end position="199"/>
    </location>
</feature>
<dbReference type="Pfam" id="PF11852">
    <property type="entry name" value="Pullul_strch_C"/>
    <property type="match status" value="1"/>
</dbReference>
<dbReference type="EMBL" id="LVLJ01003744">
    <property type="protein sequence ID" value="OAE19858.1"/>
    <property type="molecule type" value="Genomic_DNA"/>
</dbReference>
<comment type="caution">
    <text evidence="10">The sequence shown here is derived from an EMBL/GenBank/DDBJ whole genome shotgun (WGS) entry which is preliminary data.</text>
</comment>
<dbReference type="SUPFAM" id="SSF81296">
    <property type="entry name" value="E set domains"/>
    <property type="match status" value="2"/>
</dbReference>
<dbReference type="InterPro" id="IPR011839">
    <property type="entry name" value="Pullul_strch"/>
</dbReference>
<keyword evidence="2" id="KW-0732">Signal</keyword>
<keyword evidence="4" id="KW-0326">Glycosidase</keyword>
<proteinExistence type="inferred from homology"/>
<feature type="domain" description="Pullulanase carbohydrate-binding module 41" evidence="7">
    <location>
        <begin position="257"/>
        <end position="346"/>
    </location>
</feature>
<dbReference type="CDD" id="cd10315">
    <property type="entry name" value="CBM41_pullulanase"/>
    <property type="match status" value="1"/>
</dbReference>
<feature type="compositionally biased region" description="Polar residues" evidence="5">
    <location>
        <begin position="207"/>
        <end position="216"/>
    </location>
</feature>
<feature type="region of interest" description="Disordered" evidence="5">
    <location>
        <begin position="46"/>
        <end position="90"/>
    </location>
</feature>
<evidence type="ECO:0000256" key="5">
    <source>
        <dbReference type="SAM" id="MobiDB-lite"/>
    </source>
</evidence>
<sequence>MRLAWSLSTIFTQCNSHSSELEFNVGRICRSGNTCSVGLVLGTGPKCGGSQSLQGTPSKDSAEGTDPTPKRKAGGQAGRQVGGRAGMAPSERACKKMPKRASRHHPLAVRARVERRQWILELRRPPFGARASESSFHSSPSRALALASVSGSFFLRLPRSQPQLISDAWGKGVVGQSGIESVKIAAFSSRPSAQASRGQSPVVHVSARTQPGNAKQGSHVGGRDREQRNAGRRRVTQKATLGVTDKLDNQEKRTVKTVRIHYNRKDGDYEQWGLHVWGDAEYCTPWESPLVARGLDDFGSYWDVDCVEGGKVYFLIHTGRDKEFEGVMDTAKSDSVWVVSEHPDVFMEKPDLDSIPKGDLGFARALWVSEQIIAVNFDGDCYSLHACKNANLTLTAAGVEGASEKIQLEEDVQGLPIKVVEKFPYITGYKALRVPKGIDTRELVKCQLALSSCDSAGVPLDATGVQLPGVLDDLFAYDGPLGVSIIEDNVSLSVWAPTAQSVRLILFHSPAGGEHFEVLQMNESDGVWSVQGPAEWKGKYYLYEVTVFHPTTQKVEKSLACDPYSRGQNEIEEHYNLDLELEYQFLVVQCFVSTVRLTDGTLKDYRIVESRALESAHLIVTLQHLSANGERSLIVDLNDESLKPEGWSDLAAEKPKLAAFTDIAIYELHIRDFSIADETVDPALRGTYLAFTEKESAGVNHLKNLAKAGLSHLHLLPCFDFASVDEKKRNWKSADVESLKKFAPDSEEQQAAITLIQDEDAYNWGYDPVNWGVPEGSYATAANGSVRTFEFRKMVQAINHLGLRVVLDVVYNHLHGNGPTGIHTVHDKIVPGYYLRRNKDGNVENSTCMNNTASEHYMVDRLIVDDLRHWAVAYKVDGFRFDLMGHLMKSTMLRAQSVLRSLTVEKDGVDGSKIYLYGEGWDFGEVSNNMRGVNGSQRNLAGTGIGSFNDRLRDTVIGGSPFGDPLQQGFLTGLSLQPNELDQGDEQSMANHLAATTDWIRLGLGSNLRTYVFTNSKGEEVKGEEVLTHDGVPVAYAMGPEDLVNYVSAHDNESLFDIIMLKTASGVSLKERCRINHMATSVVALAQGIPFFHAGDDMLRSKSLDRDSYNSGDWFNRLDFSYETNNFGVGLPPKSKNGFKWPIMKKLLSDPANKPSKNQILAAVENLKELLKIRFSSPLFRLKSANAIQARLKFHNTGPAGVPGVIIYSIEDGEKGKPGLTQLDSRYRNVIVIFNARPTQVKTEVQTFKARSLSLHPIQAASQDEIVRTSTFDSKSGTFSIPARTTAVFVESR</sequence>
<evidence type="ECO:0000256" key="2">
    <source>
        <dbReference type="ARBA" id="ARBA00022729"/>
    </source>
</evidence>
<dbReference type="InterPro" id="IPR040671">
    <property type="entry name" value="Pullulanase_N2"/>
</dbReference>
<protein>
    <recommendedName>
        <fullName evidence="12">Pullulanase</fullName>
    </recommendedName>
</protein>
<dbReference type="InterPro" id="IPR013784">
    <property type="entry name" value="Carb-bd-like_fold"/>
</dbReference>
<feature type="domain" description="Glycoside hydrolase family 13 N-terminal" evidence="6">
    <location>
        <begin position="480"/>
        <end position="565"/>
    </location>
</feature>
<evidence type="ECO:0000259" key="7">
    <source>
        <dbReference type="Pfam" id="PF03714"/>
    </source>
</evidence>
<comment type="similarity">
    <text evidence="1">Belongs to the glycosyl hydrolase 13 family.</text>
</comment>
<dbReference type="InterPro" id="IPR014756">
    <property type="entry name" value="Ig_E-set"/>
</dbReference>
<feature type="compositionally biased region" description="Polar residues" evidence="5">
    <location>
        <begin position="49"/>
        <end position="59"/>
    </location>
</feature>
<dbReference type="Gene3D" id="3.20.20.80">
    <property type="entry name" value="Glycosidases"/>
    <property type="match status" value="1"/>
</dbReference>
<dbReference type="InterPro" id="IPR013783">
    <property type="entry name" value="Ig-like_fold"/>
</dbReference>
<evidence type="ECO:0000313" key="11">
    <source>
        <dbReference type="Proteomes" id="UP000077202"/>
    </source>
</evidence>
<evidence type="ECO:0008006" key="12">
    <source>
        <dbReference type="Google" id="ProtNLM"/>
    </source>
</evidence>
<dbReference type="Gene3D" id="2.60.40.1130">
    <property type="entry name" value="Rab geranylgeranyltransferase alpha-subunit, insert domain"/>
    <property type="match status" value="1"/>
</dbReference>
<dbReference type="NCBIfam" id="TIGR02103">
    <property type="entry name" value="pullul_strch"/>
    <property type="match status" value="1"/>
</dbReference>
<dbReference type="Pfam" id="PF17967">
    <property type="entry name" value="Pullulanase_N2"/>
    <property type="match status" value="1"/>
</dbReference>
<dbReference type="Pfam" id="PF03714">
    <property type="entry name" value="PUD"/>
    <property type="match status" value="1"/>
</dbReference>
<dbReference type="InterPro" id="IPR017853">
    <property type="entry name" value="GH"/>
</dbReference>
<evidence type="ECO:0000259" key="9">
    <source>
        <dbReference type="Pfam" id="PF17967"/>
    </source>
</evidence>
<dbReference type="SUPFAM" id="SSF49452">
    <property type="entry name" value="Starch-binding domain-like"/>
    <property type="match status" value="1"/>
</dbReference>
<keyword evidence="11" id="KW-1185">Reference proteome</keyword>
<keyword evidence="3" id="KW-0378">Hydrolase</keyword>
<dbReference type="SUPFAM" id="SSF51011">
    <property type="entry name" value="Glycosyl hydrolase domain"/>
    <property type="match status" value="1"/>
</dbReference>
<accession>A0A176VFY2</accession>
<dbReference type="Proteomes" id="UP000077202">
    <property type="component" value="Unassembled WGS sequence"/>
</dbReference>
<dbReference type="Gene3D" id="2.60.40.10">
    <property type="entry name" value="Immunoglobulins"/>
    <property type="match status" value="1"/>
</dbReference>
<evidence type="ECO:0000256" key="3">
    <source>
        <dbReference type="ARBA" id="ARBA00022801"/>
    </source>
</evidence>
<gene>
    <name evidence="10" type="ORF">AXG93_1130s1110</name>
</gene>
<feature type="region of interest" description="Disordered" evidence="5">
    <location>
        <begin position="190"/>
        <end position="244"/>
    </location>
</feature>